<reference evidence="4 5" key="1">
    <citation type="submission" date="2019-07" db="EMBL/GenBank/DDBJ databases">
        <title>Whole genome shotgun sequence of Cerasibacillus quisquiliarum NBRC 102429.</title>
        <authorList>
            <person name="Hosoyama A."/>
            <person name="Uohara A."/>
            <person name="Ohji S."/>
            <person name="Ichikawa N."/>
        </authorList>
    </citation>
    <scope>NUCLEOTIDE SEQUENCE [LARGE SCALE GENOMIC DNA]</scope>
    <source>
        <strain evidence="4 5">NBRC 102429</strain>
    </source>
</reference>
<organism evidence="4 5">
    <name type="scientific">Cerasibacillus quisquiliarum</name>
    <dbReference type="NCBI Taxonomy" id="227865"/>
    <lineage>
        <taxon>Bacteria</taxon>
        <taxon>Bacillati</taxon>
        <taxon>Bacillota</taxon>
        <taxon>Bacilli</taxon>
        <taxon>Bacillales</taxon>
        <taxon>Bacillaceae</taxon>
        <taxon>Cerasibacillus</taxon>
    </lineage>
</organism>
<gene>
    <name evidence="4" type="ORF">CQU01_02120</name>
</gene>
<feature type="transmembrane region" description="Helical" evidence="2">
    <location>
        <begin position="541"/>
        <end position="561"/>
    </location>
</feature>
<dbReference type="GO" id="GO:0004672">
    <property type="term" value="F:protein kinase activity"/>
    <property type="evidence" value="ECO:0007669"/>
    <property type="project" value="InterPro"/>
</dbReference>
<dbReference type="AlphaFoldDB" id="A0A511UTR0"/>
<dbReference type="GO" id="GO:0005524">
    <property type="term" value="F:ATP binding"/>
    <property type="evidence" value="ECO:0007669"/>
    <property type="project" value="InterPro"/>
</dbReference>
<dbReference type="InterPro" id="IPR000719">
    <property type="entry name" value="Prot_kinase_dom"/>
</dbReference>
<dbReference type="PANTHER" id="PTHR10566:SF113">
    <property type="entry name" value="PROTEIN ACTIVITY OF BC1 COMPLEX KINASE 7, CHLOROPLASTIC"/>
    <property type="match status" value="1"/>
</dbReference>
<dbReference type="InterPro" id="IPR011009">
    <property type="entry name" value="Kinase-like_dom_sf"/>
</dbReference>
<dbReference type="PANTHER" id="PTHR10566">
    <property type="entry name" value="CHAPERONE-ACTIVITY OF BC1 COMPLEX CABC1 -RELATED"/>
    <property type="match status" value="1"/>
</dbReference>
<evidence type="ECO:0000313" key="4">
    <source>
        <dbReference type="EMBL" id="GEN29974.1"/>
    </source>
</evidence>
<keyword evidence="2" id="KW-0812">Transmembrane</keyword>
<protein>
    <submittedName>
        <fullName evidence="4">ABC transporter</fullName>
    </submittedName>
</protein>
<sequence>MTKGGISIFQKRIRHIQRYRDIVKAFSRNGFGYIADELGLYDLVSLPKRMFTKEPFEREKKTTGERIRLFLEELGPTFVKLGQFASTRPDILPDAIIIELKKLQDDVAPFPYEDVREIIENELGVSIDTSFKSFHKTPIAAASIGQVHEATLHTDERVAVKIQRPNIQATIKTDIEILQDLAILAEMRLEIAARYRVKEMIKEFAKFLMKELDYRQEARNGERIKKMFQNNHHIHVPTVYWEQTTDKVLTMEYVEGIKLDHVKTLREKGMDSLLIAEHFVEAMFQQIFKEGFFHADPHPGNILVQQDQKLIFMDFGMVGHLTPEMKEHLASFVIALMRQQTDGIIKAISEMGMLPENVDMRELYNDLEHLRVKYYDVPISDIHLGEAIQDLFSVSYEHHIYLPHELTLLGKTLLMVEGIVEKLHPKLSIVKMAEPFGRELLIEKYHPKTLAQDMYKSFVEYKELISNLPISIRQLKSIIKHGKIRMEITSPELDRSLKKLDRISNRLSFSIVLLAFSIFMAGLIIGSALVRQSTLLWDIPVIEIGFIVAAFMFLWIIYAILKSGRF</sequence>
<dbReference type="PROSITE" id="PS50011">
    <property type="entry name" value="PROTEIN_KINASE_DOM"/>
    <property type="match status" value="1"/>
</dbReference>
<keyword evidence="5" id="KW-1185">Reference proteome</keyword>
<feature type="transmembrane region" description="Helical" evidence="2">
    <location>
        <begin position="507"/>
        <end position="529"/>
    </location>
</feature>
<evidence type="ECO:0000256" key="2">
    <source>
        <dbReference type="SAM" id="Phobius"/>
    </source>
</evidence>
<feature type="domain" description="Protein kinase" evidence="3">
    <location>
        <begin position="133"/>
        <end position="465"/>
    </location>
</feature>
<dbReference type="RefSeq" id="WP_221261396.1">
    <property type="nucleotide sequence ID" value="NZ_BJXW01000004.1"/>
</dbReference>
<accession>A0A511UTR0</accession>
<evidence type="ECO:0000313" key="5">
    <source>
        <dbReference type="Proteomes" id="UP000321491"/>
    </source>
</evidence>
<dbReference type="Gene3D" id="1.10.510.10">
    <property type="entry name" value="Transferase(Phosphotransferase) domain 1"/>
    <property type="match status" value="1"/>
</dbReference>
<dbReference type="InterPro" id="IPR004147">
    <property type="entry name" value="ABC1_dom"/>
</dbReference>
<dbReference type="EMBL" id="BJXW01000004">
    <property type="protein sequence ID" value="GEN29974.1"/>
    <property type="molecule type" value="Genomic_DNA"/>
</dbReference>
<dbReference type="SUPFAM" id="SSF56112">
    <property type="entry name" value="Protein kinase-like (PK-like)"/>
    <property type="match status" value="1"/>
</dbReference>
<comment type="similarity">
    <text evidence="1">Belongs to the protein kinase superfamily. ADCK protein kinase family.</text>
</comment>
<dbReference type="Proteomes" id="UP000321491">
    <property type="component" value="Unassembled WGS sequence"/>
</dbReference>
<keyword evidence="2" id="KW-1133">Transmembrane helix</keyword>
<evidence type="ECO:0000256" key="1">
    <source>
        <dbReference type="ARBA" id="ARBA00009670"/>
    </source>
</evidence>
<proteinExistence type="inferred from homology"/>
<keyword evidence="2" id="KW-0472">Membrane</keyword>
<name>A0A511UTR0_9BACI</name>
<dbReference type="CDD" id="cd05121">
    <property type="entry name" value="ABC1_ADCK3-like"/>
    <property type="match status" value="1"/>
</dbReference>
<comment type="caution">
    <text evidence="4">The sequence shown here is derived from an EMBL/GenBank/DDBJ whole genome shotgun (WGS) entry which is preliminary data.</text>
</comment>
<dbReference type="InterPro" id="IPR050154">
    <property type="entry name" value="UbiB_kinase"/>
</dbReference>
<evidence type="ECO:0000259" key="3">
    <source>
        <dbReference type="PROSITE" id="PS50011"/>
    </source>
</evidence>
<dbReference type="Pfam" id="PF03109">
    <property type="entry name" value="ABC1"/>
    <property type="match status" value="1"/>
</dbReference>